<name>A0A9P3LJD8_9APHY</name>
<evidence type="ECO:0000256" key="1">
    <source>
        <dbReference type="SAM" id="MobiDB-lite"/>
    </source>
</evidence>
<evidence type="ECO:0000313" key="2">
    <source>
        <dbReference type="EMBL" id="GJE96117.1"/>
    </source>
</evidence>
<organism evidence="2 3">
    <name type="scientific">Phanerochaete sordida</name>
    <dbReference type="NCBI Taxonomy" id="48140"/>
    <lineage>
        <taxon>Eukaryota</taxon>
        <taxon>Fungi</taxon>
        <taxon>Dikarya</taxon>
        <taxon>Basidiomycota</taxon>
        <taxon>Agaricomycotina</taxon>
        <taxon>Agaricomycetes</taxon>
        <taxon>Polyporales</taxon>
        <taxon>Phanerochaetaceae</taxon>
        <taxon>Phanerochaete</taxon>
    </lineage>
</organism>
<reference evidence="2 3" key="1">
    <citation type="submission" date="2021-08" db="EMBL/GenBank/DDBJ databases">
        <title>Draft Genome Sequence of Phanerochaete sordida strain YK-624.</title>
        <authorList>
            <person name="Mori T."/>
            <person name="Dohra H."/>
            <person name="Suzuki T."/>
            <person name="Kawagishi H."/>
            <person name="Hirai H."/>
        </authorList>
    </citation>
    <scope>NUCLEOTIDE SEQUENCE [LARGE SCALE GENOMIC DNA]</scope>
    <source>
        <strain evidence="2 3">YK-624</strain>
    </source>
</reference>
<evidence type="ECO:0000313" key="3">
    <source>
        <dbReference type="Proteomes" id="UP000703269"/>
    </source>
</evidence>
<feature type="region of interest" description="Disordered" evidence="1">
    <location>
        <begin position="35"/>
        <end position="86"/>
    </location>
</feature>
<feature type="compositionally biased region" description="Basic and acidic residues" evidence="1">
    <location>
        <begin position="36"/>
        <end position="47"/>
    </location>
</feature>
<proteinExistence type="predicted"/>
<dbReference type="EMBL" id="BPQB01000056">
    <property type="protein sequence ID" value="GJE96117.1"/>
    <property type="molecule type" value="Genomic_DNA"/>
</dbReference>
<dbReference type="Proteomes" id="UP000703269">
    <property type="component" value="Unassembled WGS sequence"/>
</dbReference>
<comment type="caution">
    <text evidence="2">The sequence shown here is derived from an EMBL/GenBank/DDBJ whole genome shotgun (WGS) entry which is preliminary data.</text>
</comment>
<protein>
    <submittedName>
        <fullName evidence="2">Uncharacterized protein</fullName>
    </submittedName>
</protein>
<dbReference type="AlphaFoldDB" id="A0A9P3LJD8"/>
<gene>
    <name evidence="2" type="ORF">PsYK624_123100</name>
</gene>
<accession>A0A9P3LJD8</accession>
<keyword evidence="3" id="KW-1185">Reference proteome</keyword>
<sequence length="86" mass="9463">MAASSAPALDAGLARVTQWARRRRNGLWQKLVVWPSEKRRASAERTNAHPRSTDITPPLPLTSAPPHAYLPHGRSQPSRCAKAFSP</sequence>